<keyword evidence="3 7" id="KW-0812">Transmembrane</keyword>
<comment type="caution">
    <text evidence="8">The sequence shown here is derived from an EMBL/GenBank/DDBJ whole genome shotgun (WGS) entry which is preliminary data.</text>
</comment>
<name>A0A2R5GLB0_9STRA</name>
<keyword evidence="9" id="KW-1185">Reference proteome</keyword>
<evidence type="ECO:0000313" key="9">
    <source>
        <dbReference type="Proteomes" id="UP000241890"/>
    </source>
</evidence>
<dbReference type="GO" id="GO:0006829">
    <property type="term" value="P:zinc ion transport"/>
    <property type="evidence" value="ECO:0007669"/>
    <property type="project" value="InterPro"/>
</dbReference>
<evidence type="ECO:0000256" key="2">
    <source>
        <dbReference type="ARBA" id="ARBA00004394"/>
    </source>
</evidence>
<proteinExistence type="predicted"/>
<sequence length="356" mass="37692">MPAHLLVHEYPGIFEASAEVEMQQEEPTMQWQPFLELCILSIAMFVGAFGAGLAPLHVSMNHKQLRAVNALAAGLFIGTALTVIIPEGVHSLHEAEEASQSGKDQLLLLTPESIIGLALLSGFLLMLCVDHLLGQGTHAHEMDHALSGHDKVLEQSAPTTTNDAVSENDGPGIFRLQGVDEMPSQLHMSKRAVKRRVTVTIGLLIHAAADGLALGATKASGVSGGLRRVELMVFVAIMMHKVPAAFGLSVYLRNTGLDIGAVRANIAYFAIAAPASALLIFALLDSNFVGIGLASPNFVGFGILFSAGTFLYVSMVHALAELPRNEKGVLDQKQLGVVILGSILPLVLGASHSHDD</sequence>
<dbReference type="PANTHER" id="PTHR16133:SF0">
    <property type="entry name" value="ZINC_IRON REGULATED TRANSPORTER-RELATED PROTEIN 102B, ISOFORM E"/>
    <property type="match status" value="1"/>
</dbReference>
<feature type="transmembrane region" description="Helical" evidence="7">
    <location>
        <begin position="231"/>
        <end position="252"/>
    </location>
</feature>
<evidence type="ECO:0000256" key="7">
    <source>
        <dbReference type="SAM" id="Phobius"/>
    </source>
</evidence>
<reference evidence="8 9" key="1">
    <citation type="submission" date="2017-12" db="EMBL/GenBank/DDBJ databases">
        <title>Sequencing, de novo assembly and annotation of complete genome of a new Thraustochytrid species, strain FCC1311.</title>
        <authorList>
            <person name="Sedici K."/>
            <person name="Godart F."/>
            <person name="Aiese Cigliano R."/>
            <person name="Sanseverino W."/>
            <person name="Barakat M."/>
            <person name="Ortet P."/>
            <person name="Marechal E."/>
            <person name="Cagnac O."/>
            <person name="Amato A."/>
        </authorList>
    </citation>
    <scope>NUCLEOTIDE SEQUENCE [LARGE SCALE GENOMIC DNA]</scope>
</reference>
<dbReference type="AlphaFoldDB" id="A0A2R5GLB0"/>
<dbReference type="EMBL" id="BEYU01000103">
    <property type="protein sequence ID" value="GBG31667.1"/>
    <property type="molecule type" value="Genomic_DNA"/>
</dbReference>
<evidence type="ECO:0000256" key="6">
    <source>
        <dbReference type="ARBA" id="ARBA00023136"/>
    </source>
</evidence>
<dbReference type="InParanoid" id="A0A2R5GLB0"/>
<evidence type="ECO:0000256" key="5">
    <source>
        <dbReference type="ARBA" id="ARBA00023034"/>
    </source>
</evidence>
<organism evidence="8 9">
    <name type="scientific">Hondaea fermentalgiana</name>
    <dbReference type="NCBI Taxonomy" id="2315210"/>
    <lineage>
        <taxon>Eukaryota</taxon>
        <taxon>Sar</taxon>
        <taxon>Stramenopiles</taxon>
        <taxon>Bigyra</taxon>
        <taxon>Labyrinthulomycetes</taxon>
        <taxon>Thraustochytrida</taxon>
        <taxon>Thraustochytriidae</taxon>
        <taxon>Hondaea</taxon>
    </lineage>
</organism>
<feature type="transmembrane region" description="Helical" evidence="7">
    <location>
        <begin position="264"/>
        <end position="284"/>
    </location>
</feature>
<evidence type="ECO:0000256" key="4">
    <source>
        <dbReference type="ARBA" id="ARBA00022989"/>
    </source>
</evidence>
<evidence type="ECO:0000256" key="3">
    <source>
        <dbReference type="ARBA" id="ARBA00022692"/>
    </source>
</evidence>
<keyword evidence="4 7" id="KW-1133">Transmembrane helix</keyword>
<dbReference type="PANTHER" id="PTHR16133">
    <property type="entry name" value="SOLUTE CARRIER FAMILY 39 ZINC TRANSPORTER , MEMBER 9-RELATED"/>
    <property type="match status" value="1"/>
</dbReference>
<protein>
    <submittedName>
        <fullName evidence="8">Zinc transporter ZIP9</fullName>
    </submittedName>
</protein>
<feature type="transmembrane region" description="Helical" evidence="7">
    <location>
        <begin position="290"/>
        <end position="314"/>
    </location>
</feature>
<accession>A0A2R5GLB0</accession>
<feature type="transmembrane region" description="Helical" evidence="7">
    <location>
        <begin position="68"/>
        <end position="86"/>
    </location>
</feature>
<gene>
    <name evidence="8" type="ORF">FCC1311_078922</name>
</gene>
<feature type="transmembrane region" description="Helical" evidence="7">
    <location>
        <begin position="197"/>
        <end position="219"/>
    </location>
</feature>
<dbReference type="Proteomes" id="UP000241890">
    <property type="component" value="Unassembled WGS sequence"/>
</dbReference>
<feature type="transmembrane region" description="Helical" evidence="7">
    <location>
        <begin position="106"/>
        <end position="129"/>
    </location>
</feature>
<comment type="subcellular location">
    <subcellularLocation>
        <location evidence="1">Endomembrane system</location>
        <topology evidence="1">Multi-pass membrane protein</topology>
    </subcellularLocation>
    <subcellularLocation>
        <location evidence="2">Golgi apparatus membrane</location>
    </subcellularLocation>
</comment>
<feature type="transmembrane region" description="Helical" evidence="7">
    <location>
        <begin position="34"/>
        <end position="56"/>
    </location>
</feature>
<dbReference type="InterPro" id="IPR045891">
    <property type="entry name" value="ZIP9"/>
</dbReference>
<keyword evidence="5" id="KW-0333">Golgi apparatus</keyword>
<dbReference type="OrthoDB" id="448280at2759"/>
<keyword evidence="6 7" id="KW-0472">Membrane</keyword>
<dbReference type="Pfam" id="PF02535">
    <property type="entry name" value="Zip"/>
    <property type="match status" value="1"/>
</dbReference>
<dbReference type="GO" id="GO:0046873">
    <property type="term" value="F:metal ion transmembrane transporter activity"/>
    <property type="evidence" value="ECO:0007669"/>
    <property type="project" value="InterPro"/>
</dbReference>
<dbReference type="InterPro" id="IPR003689">
    <property type="entry name" value="ZIP"/>
</dbReference>
<evidence type="ECO:0000256" key="1">
    <source>
        <dbReference type="ARBA" id="ARBA00004127"/>
    </source>
</evidence>
<evidence type="ECO:0000313" key="8">
    <source>
        <dbReference type="EMBL" id="GBG31667.1"/>
    </source>
</evidence>
<dbReference type="GO" id="GO:0000139">
    <property type="term" value="C:Golgi membrane"/>
    <property type="evidence" value="ECO:0007669"/>
    <property type="project" value="UniProtKB-SubCell"/>
</dbReference>